<sequence length="124" mass="14550">MGGGIVESSPLRRKRPASDEIVVEGKKMFLEDIVAYIYSRINEEPHGKLLHPRVFELKNRIERGRVSARDFRKHRNACRHRKMWISSPLAAQEFDEDDSQDIENCLRRDDSNVQECQQVKDNTR</sequence>
<gene>
    <name evidence="1" type="ORF">PMAYCL1PPCAC_26622</name>
</gene>
<dbReference type="EMBL" id="BTRK01000005">
    <property type="protein sequence ID" value="GMR56427.1"/>
    <property type="molecule type" value="Genomic_DNA"/>
</dbReference>
<reference evidence="2" key="1">
    <citation type="submission" date="2022-10" db="EMBL/GenBank/DDBJ databases">
        <title>Genome assembly of Pristionchus species.</title>
        <authorList>
            <person name="Yoshida K."/>
            <person name="Sommer R.J."/>
        </authorList>
    </citation>
    <scope>NUCLEOTIDE SEQUENCE [LARGE SCALE GENOMIC DNA]</scope>
    <source>
        <strain evidence="2">RS5460</strain>
    </source>
</reference>
<protein>
    <submittedName>
        <fullName evidence="1">Uncharacterized protein</fullName>
    </submittedName>
</protein>
<accession>A0AAN5I8D5</accession>
<evidence type="ECO:0000313" key="2">
    <source>
        <dbReference type="Proteomes" id="UP001328107"/>
    </source>
</evidence>
<name>A0AAN5I8D5_9BILA</name>
<evidence type="ECO:0000313" key="1">
    <source>
        <dbReference type="EMBL" id="GMR56427.1"/>
    </source>
</evidence>
<proteinExistence type="predicted"/>
<dbReference type="AlphaFoldDB" id="A0AAN5I8D5"/>
<organism evidence="1 2">
    <name type="scientific">Pristionchus mayeri</name>
    <dbReference type="NCBI Taxonomy" id="1317129"/>
    <lineage>
        <taxon>Eukaryota</taxon>
        <taxon>Metazoa</taxon>
        <taxon>Ecdysozoa</taxon>
        <taxon>Nematoda</taxon>
        <taxon>Chromadorea</taxon>
        <taxon>Rhabditida</taxon>
        <taxon>Rhabditina</taxon>
        <taxon>Diplogasteromorpha</taxon>
        <taxon>Diplogasteroidea</taxon>
        <taxon>Neodiplogasteridae</taxon>
        <taxon>Pristionchus</taxon>
    </lineage>
</organism>
<comment type="caution">
    <text evidence="1">The sequence shown here is derived from an EMBL/GenBank/DDBJ whole genome shotgun (WGS) entry which is preliminary data.</text>
</comment>
<dbReference type="Proteomes" id="UP001328107">
    <property type="component" value="Unassembled WGS sequence"/>
</dbReference>
<keyword evidence="2" id="KW-1185">Reference proteome</keyword>